<evidence type="ECO:0000313" key="2">
    <source>
        <dbReference type="Proteomes" id="UP000031643"/>
    </source>
</evidence>
<dbReference type="HOGENOM" id="CLU_100562_1_1_5"/>
<dbReference type="STRING" id="1384459.GL4_0277"/>
<dbReference type="Pfam" id="PF06776">
    <property type="entry name" value="IalB"/>
    <property type="match status" value="1"/>
</dbReference>
<dbReference type="KEGG" id="mcg:GL4_0277"/>
<keyword evidence="2" id="KW-1185">Reference proteome</keyword>
<evidence type="ECO:0000313" key="1">
    <source>
        <dbReference type="EMBL" id="BAQ15747.1"/>
    </source>
</evidence>
<proteinExistence type="predicted"/>
<dbReference type="Gene3D" id="2.60.40.1880">
    <property type="entry name" value="Invasion associated locus B (IalB) protein"/>
    <property type="match status" value="1"/>
</dbReference>
<name>A0A0A8JZH9_9HYPH</name>
<dbReference type="InterPro" id="IPR010642">
    <property type="entry name" value="Invasion_prot_B"/>
</dbReference>
<dbReference type="EMBL" id="AP014648">
    <property type="protein sequence ID" value="BAQ15747.1"/>
    <property type="molecule type" value="Genomic_DNA"/>
</dbReference>
<organism evidence="1 2">
    <name type="scientific">Methyloceanibacter caenitepidi</name>
    <dbReference type="NCBI Taxonomy" id="1384459"/>
    <lineage>
        <taxon>Bacteria</taxon>
        <taxon>Pseudomonadati</taxon>
        <taxon>Pseudomonadota</taxon>
        <taxon>Alphaproteobacteria</taxon>
        <taxon>Hyphomicrobiales</taxon>
        <taxon>Hyphomicrobiaceae</taxon>
        <taxon>Methyloceanibacter</taxon>
    </lineage>
</organism>
<reference evidence="1 2" key="1">
    <citation type="submission" date="2014-09" db="EMBL/GenBank/DDBJ databases">
        <title>Genome sequencing of Methyloceanibacter caenitepidi Gela4.</title>
        <authorList>
            <person name="Takeuchi M."/>
            <person name="Susumu S."/>
            <person name="Kamagata Y."/>
            <person name="Oshima K."/>
            <person name="Hattori M."/>
            <person name="Iwasaki W."/>
        </authorList>
    </citation>
    <scope>NUCLEOTIDE SEQUENCE [LARGE SCALE GENOMIC DNA]</scope>
    <source>
        <strain evidence="1 2">Gela4</strain>
    </source>
</reference>
<sequence>MVAFSATPVVAQEVKLLQKFNDWAAYVSQGSPKVCFAVSQPRKSLPRNVRRGPIYFYTSEYPSDKIAGEISVKMGYPFPPGGKVTVTIGSDSFELFTKDEGAFVEKPEDEAKLVEALKAGSAMTVKGRSARGTNTTDEYSLSGTSSAIERAAKECATESG</sequence>
<dbReference type="Proteomes" id="UP000031643">
    <property type="component" value="Chromosome"/>
</dbReference>
<dbReference type="InterPro" id="IPR038696">
    <property type="entry name" value="IalB_sf"/>
</dbReference>
<accession>A0A0A8JZH9</accession>
<protein>
    <submittedName>
        <fullName evidence="1">Mlr4354 like protein</fullName>
    </submittedName>
</protein>
<dbReference type="AlphaFoldDB" id="A0A0A8JZH9"/>
<gene>
    <name evidence="1" type="ORF">GL4_0277</name>
</gene>